<reference evidence="2" key="1">
    <citation type="submission" date="2020-07" db="EMBL/GenBank/DDBJ databases">
        <title>Huge and variable diversity of episymbiotic CPR bacteria and DPANN archaea in groundwater ecosystems.</title>
        <authorList>
            <person name="He C.Y."/>
            <person name="Keren R."/>
            <person name="Whittaker M."/>
            <person name="Farag I.F."/>
            <person name="Doudna J."/>
            <person name="Cate J.H.D."/>
            <person name="Banfield J.F."/>
        </authorList>
    </citation>
    <scope>NUCLEOTIDE SEQUENCE</scope>
    <source>
        <strain evidence="2">NC_groundwater_717_Ag_S-0.2um_59_8</strain>
    </source>
</reference>
<proteinExistence type="predicted"/>
<protein>
    <submittedName>
        <fullName evidence="2">Uncharacterized protein</fullName>
    </submittedName>
</protein>
<dbReference type="Proteomes" id="UP000741360">
    <property type="component" value="Unassembled WGS sequence"/>
</dbReference>
<sequence>MEEKFEEIDPQELKDRLEAAENRIGDLEETVESLTRFAGIGMAAIEMLVQKKILNRKKLNKMVAQFEENLSKYYEEEFENLLAKEERNMLAELDEEEMHKA</sequence>
<evidence type="ECO:0000313" key="2">
    <source>
        <dbReference type="EMBL" id="MBI3013473.1"/>
    </source>
</evidence>
<gene>
    <name evidence="2" type="ORF">HYY65_00075</name>
</gene>
<keyword evidence="1" id="KW-0175">Coiled coil</keyword>
<dbReference type="AlphaFoldDB" id="A0A932GM71"/>
<organism evidence="2 3">
    <name type="scientific">Tectimicrobiota bacterium</name>
    <dbReference type="NCBI Taxonomy" id="2528274"/>
    <lineage>
        <taxon>Bacteria</taxon>
        <taxon>Pseudomonadati</taxon>
        <taxon>Nitrospinota/Tectimicrobiota group</taxon>
        <taxon>Candidatus Tectimicrobiota</taxon>
    </lineage>
</organism>
<feature type="coiled-coil region" evidence="1">
    <location>
        <begin position="10"/>
        <end position="76"/>
    </location>
</feature>
<comment type="caution">
    <text evidence="2">The sequence shown here is derived from an EMBL/GenBank/DDBJ whole genome shotgun (WGS) entry which is preliminary data.</text>
</comment>
<dbReference type="EMBL" id="JACPSX010000001">
    <property type="protein sequence ID" value="MBI3013473.1"/>
    <property type="molecule type" value="Genomic_DNA"/>
</dbReference>
<evidence type="ECO:0000256" key="1">
    <source>
        <dbReference type="SAM" id="Coils"/>
    </source>
</evidence>
<evidence type="ECO:0000313" key="3">
    <source>
        <dbReference type="Proteomes" id="UP000741360"/>
    </source>
</evidence>
<name>A0A932GM71_UNCTE</name>
<accession>A0A932GM71</accession>